<dbReference type="PANTHER" id="PTHR35340:SF6">
    <property type="entry name" value="ASST-DOMAIN-CONTAINING PROTEIN"/>
    <property type="match status" value="1"/>
</dbReference>
<proteinExistence type="predicted"/>
<protein>
    <recommendedName>
        <fullName evidence="3">ArsR family transcriptional regulator</fullName>
    </recommendedName>
</protein>
<gene>
    <name evidence="1" type="ORF">GB881_00030</name>
</gene>
<evidence type="ECO:0000313" key="2">
    <source>
        <dbReference type="Proteomes" id="UP000437709"/>
    </source>
</evidence>
<dbReference type="SUPFAM" id="SSF50998">
    <property type="entry name" value="Quinoprotein alcohol dehydrogenase-like"/>
    <property type="match status" value="1"/>
</dbReference>
<dbReference type="InterPro" id="IPR053143">
    <property type="entry name" value="Arylsulfate_ST"/>
</dbReference>
<comment type="caution">
    <text evidence="1">The sequence shown here is derived from an EMBL/GenBank/DDBJ whole genome shotgun (WGS) entry which is preliminary data.</text>
</comment>
<keyword evidence="2" id="KW-1185">Reference proteome</keyword>
<dbReference type="AlphaFoldDB" id="A0A6N7EH22"/>
<sequence length="626" mass="65298">MAEATRPVSRRTRRGVVAGAGVLLLGAALLGFGQLTRTAPAEPPLAAPVDPASGDVTAFPAPGTVTIVPGAQLSFRGADDLGDLSVVGADSGEHPGSVLTHPDGGGVSFVPDEPFDEGEEVTVSTGLAVRGTDGGTYTLRVAELGDRPRLEAPPVTRAVPDAGEEEVPLDLVHQLVSEPALEPPLVEVTGPEAGTTAPPSGDVDAAATDASPGLTAVGVKNGFGQKGPMLVDDAGEPVWFLPLTGVDARDVQVQTYRGEPVLTWWEGLQATGYGYGEAVVMDQTYTEIARFDMVGYDSDAHEVLLTEDGTALLMAYEPVRMDLSDIGGPAYGQVVDNIIQEVDVATGALLFEWHSVGQVGLAESYLEMEGGPYDYFHANSIDVDDDGDLLVSARHTCAAYSLDRETGSVEWRLGGRESDFAMGEGTTFLKQHDVRRVADGALTLLDNGGTCGGTTREVSRGIALELDTDAMTAELVREVIHPEELFAESQASYTELPGGNAQIGWGSLPRWTLFDADGDVLLDARIDDSLDITSYRAPRVQWVGRPTTDPAAVLAGDGASVHASWNGATEVAAWRVVDASGTEVAAAERAGFETEIAVPGGRADLRIEALDAAGEVLGTADVAAAG</sequence>
<accession>A0A6N7EH22</accession>
<organism evidence="1 2">
    <name type="scientific">Georgenia subflava</name>
    <dbReference type="NCBI Taxonomy" id="1622177"/>
    <lineage>
        <taxon>Bacteria</taxon>
        <taxon>Bacillati</taxon>
        <taxon>Actinomycetota</taxon>
        <taxon>Actinomycetes</taxon>
        <taxon>Micrococcales</taxon>
        <taxon>Bogoriellaceae</taxon>
        <taxon>Georgenia</taxon>
    </lineage>
</organism>
<reference evidence="1 2" key="1">
    <citation type="submission" date="2019-10" db="EMBL/GenBank/DDBJ databases">
        <title>Georgenia wutianyii sp. nov. and Georgenia yuyongxinii sp. nov. isolated from plateau pika (Ochotona curzoniae) in the Qinghai-Tibet plateau of China.</title>
        <authorList>
            <person name="Tian Z."/>
        </authorList>
    </citation>
    <scope>NUCLEOTIDE SEQUENCE [LARGE SCALE GENOMIC DNA]</scope>
    <source>
        <strain evidence="1 2">JCM 19765</strain>
    </source>
</reference>
<dbReference type="PANTHER" id="PTHR35340">
    <property type="entry name" value="PQQ ENZYME REPEAT PROTEIN-RELATED"/>
    <property type="match status" value="1"/>
</dbReference>
<dbReference type="InterPro" id="IPR039535">
    <property type="entry name" value="ASST-like"/>
</dbReference>
<dbReference type="PROSITE" id="PS51318">
    <property type="entry name" value="TAT"/>
    <property type="match status" value="1"/>
</dbReference>
<dbReference type="Pfam" id="PF14269">
    <property type="entry name" value="Arylsulfotran_2"/>
    <property type="match status" value="1"/>
</dbReference>
<name>A0A6N7EH22_9MICO</name>
<dbReference type="EMBL" id="WHPC01000001">
    <property type="protein sequence ID" value="MPV35446.1"/>
    <property type="molecule type" value="Genomic_DNA"/>
</dbReference>
<dbReference type="InterPro" id="IPR011047">
    <property type="entry name" value="Quinoprotein_ADH-like_sf"/>
</dbReference>
<evidence type="ECO:0000313" key="1">
    <source>
        <dbReference type="EMBL" id="MPV35446.1"/>
    </source>
</evidence>
<dbReference type="InterPro" id="IPR006311">
    <property type="entry name" value="TAT_signal"/>
</dbReference>
<dbReference type="Proteomes" id="UP000437709">
    <property type="component" value="Unassembled WGS sequence"/>
</dbReference>
<dbReference type="RefSeq" id="WP_152193356.1">
    <property type="nucleotide sequence ID" value="NZ_VUKD01000001.1"/>
</dbReference>
<dbReference type="OrthoDB" id="3225323at2"/>
<evidence type="ECO:0008006" key="3">
    <source>
        <dbReference type="Google" id="ProtNLM"/>
    </source>
</evidence>